<dbReference type="InterPro" id="IPR001314">
    <property type="entry name" value="Peptidase_S1A"/>
</dbReference>
<evidence type="ECO:0000256" key="4">
    <source>
        <dbReference type="SAM" id="SignalP"/>
    </source>
</evidence>
<evidence type="ECO:0000256" key="2">
    <source>
        <dbReference type="ARBA" id="ARBA00023157"/>
    </source>
</evidence>
<evidence type="ECO:0000256" key="3">
    <source>
        <dbReference type="RuleBase" id="RU363034"/>
    </source>
</evidence>
<dbReference type="PANTHER" id="PTHR15462:SF8">
    <property type="entry name" value="SERINE PROTEASE"/>
    <property type="match status" value="1"/>
</dbReference>
<dbReference type="eggNOG" id="COG3591">
    <property type="taxonomic scope" value="Bacteria"/>
</dbReference>
<dbReference type="Proteomes" id="UP000003165">
    <property type="component" value="Unassembled WGS sequence"/>
</dbReference>
<dbReference type="InterPro" id="IPR001254">
    <property type="entry name" value="Trypsin_dom"/>
</dbReference>
<dbReference type="PRINTS" id="PR00722">
    <property type="entry name" value="CHYMOTRYPSIN"/>
</dbReference>
<comment type="caution">
    <text evidence="6">The sequence shown here is derived from an EMBL/GenBank/DDBJ whole genome shotgun (WGS) entry which is preliminary data.</text>
</comment>
<organism evidence="6 7">
    <name type="scientific">Pseudogulbenkiania ferrooxidans 2002</name>
    <dbReference type="NCBI Taxonomy" id="279714"/>
    <lineage>
        <taxon>Bacteria</taxon>
        <taxon>Pseudomonadati</taxon>
        <taxon>Pseudomonadota</taxon>
        <taxon>Betaproteobacteria</taxon>
        <taxon>Neisseriales</taxon>
        <taxon>Chromobacteriaceae</taxon>
        <taxon>Pseudogulbenkiania</taxon>
    </lineage>
</organism>
<dbReference type="EMBL" id="ACIS01000003">
    <property type="protein sequence ID" value="EEG09533.1"/>
    <property type="molecule type" value="Genomic_DNA"/>
</dbReference>
<keyword evidence="7" id="KW-1185">Reference proteome</keyword>
<keyword evidence="3" id="KW-0378">Hydrolase</keyword>
<dbReference type="InterPro" id="IPR009003">
    <property type="entry name" value="Peptidase_S1_PA"/>
</dbReference>
<feature type="signal peptide" evidence="4">
    <location>
        <begin position="1"/>
        <end position="20"/>
    </location>
</feature>
<gene>
    <name evidence="6" type="ORF">FuraDRAFT_1473</name>
</gene>
<keyword evidence="2" id="KW-1015">Disulfide bond</keyword>
<dbReference type="GO" id="GO:0004252">
    <property type="term" value="F:serine-type endopeptidase activity"/>
    <property type="evidence" value="ECO:0007669"/>
    <property type="project" value="InterPro"/>
</dbReference>
<proteinExistence type="predicted"/>
<sequence length="267" mass="29210" precursor="true">MSTRLLTALLLASLIPAAGAGPLSAERRTLFFGHDDRVRVHPDHGPWQAIGQLETASGNLCTATLVAPDVALTAGHCFVGPHGRLDPARRFTLALDGRNSARHAAASRVWLDRRLLRGLIRQGDDLIVPPAMARYDFAFVRLAAPLLAAEHTVAPFDGNRAALRRALTQAHWRVSQAGYPEDYPDRLMLHRHCRATRLEADGRLAHRCDTLPGDSGSPLLLEVAGQPRLIAIQSSAPDARWRYRADNMALSTPSFQPALRRFLAGPK</sequence>
<accession>B9Z288</accession>
<dbReference type="InterPro" id="IPR018114">
    <property type="entry name" value="TRYPSIN_HIS"/>
</dbReference>
<evidence type="ECO:0000256" key="1">
    <source>
        <dbReference type="ARBA" id="ARBA00022729"/>
    </source>
</evidence>
<keyword evidence="1 4" id="KW-0732">Signal</keyword>
<dbReference type="Pfam" id="PF00089">
    <property type="entry name" value="Trypsin"/>
    <property type="match status" value="1"/>
</dbReference>
<dbReference type="AlphaFoldDB" id="B9Z288"/>
<dbReference type="GO" id="GO:0006508">
    <property type="term" value="P:proteolysis"/>
    <property type="evidence" value="ECO:0007669"/>
    <property type="project" value="UniProtKB-KW"/>
</dbReference>
<dbReference type="PANTHER" id="PTHR15462">
    <property type="entry name" value="SERINE PROTEASE"/>
    <property type="match status" value="1"/>
</dbReference>
<evidence type="ECO:0000313" key="7">
    <source>
        <dbReference type="Proteomes" id="UP000003165"/>
    </source>
</evidence>
<dbReference type="RefSeq" id="WP_008953493.1">
    <property type="nucleotide sequence ID" value="NZ_ACIS01000003.1"/>
</dbReference>
<name>B9Z288_9NEIS</name>
<dbReference type="PROSITE" id="PS00135">
    <property type="entry name" value="TRYPSIN_SER"/>
    <property type="match status" value="1"/>
</dbReference>
<dbReference type="InterPro" id="IPR033116">
    <property type="entry name" value="TRYPSIN_SER"/>
</dbReference>
<keyword evidence="3" id="KW-0645">Protease</keyword>
<reference evidence="6 7" key="1">
    <citation type="submission" date="2009-02" db="EMBL/GenBank/DDBJ databases">
        <title>Sequencing of the draft genome and assembly of Lutiella nitroferrum 2002.</title>
        <authorList>
            <consortium name="US DOE Joint Genome Institute (JGI-PGF)"/>
            <person name="Lucas S."/>
            <person name="Copeland A."/>
            <person name="Lapidus A."/>
            <person name="Glavina del Rio T."/>
            <person name="Tice H."/>
            <person name="Bruce D."/>
            <person name="Goodwin L."/>
            <person name="Pitluck S."/>
            <person name="Larimer F."/>
            <person name="Land M.L."/>
            <person name="Hauser L."/>
            <person name="Coates J.D."/>
        </authorList>
    </citation>
    <scope>NUCLEOTIDE SEQUENCE [LARGE SCALE GENOMIC DNA]</scope>
    <source>
        <strain evidence="6 7">2002</strain>
    </source>
</reference>
<evidence type="ECO:0000313" key="6">
    <source>
        <dbReference type="EMBL" id="EEG09533.1"/>
    </source>
</evidence>
<protein>
    <submittedName>
        <fullName evidence="6">Peptidase S1 and S6 chymotrypsin/Hap</fullName>
    </submittedName>
</protein>
<dbReference type="InterPro" id="IPR043504">
    <property type="entry name" value="Peptidase_S1_PA_chymotrypsin"/>
</dbReference>
<dbReference type="Gene3D" id="2.40.10.10">
    <property type="entry name" value="Trypsin-like serine proteases"/>
    <property type="match status" value="2"/>
</dbReference>
<dbReference type="PROSITE" id="PS00134">
    <property type="entry name" value="TRYPSIN_HIS"/>
    <property type="match status" value="1"/>
</dbReference>
<evidence type="ECO:0000259" key="5">
    <source>
        <dbReference type="PROSITE" id="PS50240"/>
    </source>
</evidence>
<keyword evidence="3" id="KW-0720">Serine protease</keyword>
<dbReference type="PROSITE" id="PS50240">
    <property type="entry name" value="TRYPSIN_DOM"/>
    <property type="match status" value="1"/>
</dbReference>
<dbReference type="InterPro" id="IPR050966">
    <property type="entry name" value="Glutamyl_endopeptidase"/>
</dbReference>
<feature type="chain" id="PRO_5002895154" evidence="4">
    <location>
        <begin position="21"/>
        <end position="267"/>
    </location>
</feature>
<dbReference type="SUPFAM" id="SSF50494">
    <property type="entry name" value="Trypsin-like serine proteases"/>
    <property type="match status" value="1"/>
</dbReference>
<feature type="domain" description="Peptidase S1" evidence="5">
    <location>
        <begin position="30"/>
        <end position="264"/>
    </location>
</feature>